<reference evidence="1 2" key="1">
    <citation type="submission" date="2016-11" db="EMBL/GenBank/DDBJ databases">
        <title>Paenibacillus species isolates.</title>
        <authorList>
            <person name="Beno S.M."/>
        </authorList>
    </citation>
    <scope>NUCLEOTIDE SEQUENCE [LARGE SCALE GENOMIC DNA]</scope>
    <source>
        <strain evidence="1 2">FSL H7-0443</strain>
    </source>
</reference>
<dbReference type="RefSeq" id="WP_076283240.1">
    <property type="nucleotide sequence ID" value="NZ_MPTW01000001.1"/>
</dbReference>
<dbReference type="SUPFAM" id="SSF50998">
    <property type="entry name" value="Quinoprotein alcohol dehydrogenase-like"/>
    <property type="match status" value="1"/>
</dbReference>
<dbReference type="OrthoDB" id="843723at2"/>
<organism evidence="1 2">
    <name type="scientific">Paenibacillus odorifer</name>
    <dbReference type="NCBI Taxonomy" id="189426"/>
    <lineage>
        <taxon>Bacteria</taxon>
        <taxon>Bacillati</taxon>
        <taxon>Bacillota</taxon>
        <taxon>Bacilli</taxon>
        <taxon>Bacillales</taxon>
        <taxon>Paenibacillaceae</taxon>
        <taxon>Paenibacillus</taxon>
    </lineage>
</organism>
<comment type="caution">
    <text evidence="1">The sequence shown here is derived from an EMBL/GenBank/DDBJ whole genome shotgun (WGS) entry which is preliminary data.</text>
</comment>
<evidence type="ECO:0000313" key="2">
    <source>
        <dbReference type="Proteomes" id="UP000187425"/>
    </source>
</evidence>
<protein>
    <submittedName>
        <fullName evidence="1">Uncharacterized protein</fullName>
    </submittedName>
</protein>
<dbReference type="Proteomes" id="UP000187425">
    <property type="component" value="Unassembled WGS sequence"/>
</dbReference>
<proteinExistence type="predicted"/>
<dbReference type="AlphaFoldDB" id="A0A1R0ZQ14"/>
<dbReference type="InterPro" id="IPR011047">
    <property type="entry name" value="Quinoprotein_ADH-like_sf"/>
</dbReference>
<sequence length="622" mass="69484">MKALRIGEPLNGLAVWASAYGTWQGADRIYAVSSGSPCILFVLDPSGEEAVERYALEGSDHCWGVVLTTGGVYIGGSGILYRYTHENGVENLGEMIPGEFYTWRLAADTQGRIYGGCYPGGKVFQYDPVTGVFRDYGAMVAGEQYARSMEAWNGKLYVGVGTQTPHIVVLDTETGERSEIRLPDECKGEQLVYDLNIVQGKLFARITPSARLYIYDLELQEWGDTLDHVSGLSVSPPDELGNVYFIKDDYLQRYDVRTGSLFVTSLAMPEPAGDYGWLNNHALNRKERCLTGVYRDGSCWIYDPATDRYTVKDFGLQGQSVHLQSITYGPDDALYIGGYFAGGLSRFDKAADEIISYRGIGQTEGMLAGSDCLYLGVYPRANIFKYDPNEDWKPGENPELLFSLQEEEQDRPFAWAWAGEEIAIGTVPSYGRHGGALTLYNPASGAREVFRNLLPLQSVVSLTCRDQLLFAGGSVWGGLGIAPQRADASLMIWDLEKRCKVWEGVPVQGERAISALVLDDAGHLWGLTAGLLFRFDPQLKQTIKTYSLFPMDWNVVTHFWRSGNELLYKEGMLYGVSMNRLFKFNMRNEELEVLDDDARLLAMDREGDLFFARTTALYRMHK</sequence>
<dbReference type="SUPFAM" id="SSF101898">
    <property type="entry name" value="NHL repeat"/>
    <property type="match status" value="1"/>
</dbReference>
<name>A0A1R0ZQ14_9BACL</name>
<dbReference type="InterPro" id="IPR015943">
    <property type="entry name" value="WD40/YVTN_repeat-like_dom_sf"/>
</dbReference>
<dbReference type="Gene3D" id="2.130.10.10">
    <property type="entry name" value="YVTN repeat-like/Quinoprotein amine dehydrogenase"/>
    <property type="match status" value="1"/>
</dbReference>
<gene>
    <name evidence="1" type="ORF">BSK65_03385</name>
</gene>
<dbReference type="EMBL" id="MPTW01000001">
    <property type="protein sequence ID" value="OME74725.1"/>
    <property type="molecule type" value="Genomic_DNA"/>
</dbReference>
<evidence type="ECO:0000313" key="1">
    <source>
        <dbReference type="EMBL" id="OME74725.1"/>
    </source>
</evidence>
<accession>A0A1R0ZQ14</accession>